<accession>R7QTH6</accession>
<protein>
    <submittedName>
        <fullName evidence="1">Uncharacterized protein</fullName>
    </submittedName>
</protein>
<name>R7QTH6_CHOCR</name>
<keyword evidence="2" id="KW-1185">Reference proteome</keyword>
<proteinExistence type="predicted"/>
<dbReference type="RefSeq" id="XP_005711110.1">
    <property type="nucleotide sequence ID" value="XM_005711053.1"/>
</dbReference>
<dbReference type="Gramene" id="CDF40816">
    <property type="protein sequence ID" value="CDF40816"/>
    <property type="gene ID" value="CHC_T00007451001"/>
</dbReference>
<dbReference type="AlphaFoldDB" id="R7QTH6"/>
<dbReference type="Proteomes" id="UP000012073">
    <property type="component" value="Unassembled WGS sequence"/>
</dbReference>
<evidence type="ECO:0000313" key="2">
    <source>
        <dbReference type="Proteomes" id="UP000012073"/>
    </source>
</evidence>
<reference evidence="2" key="1">
    <citation type="journal article" date="2013" name="Proc. Natl. Acad. Sci. U.S.A.">
        <title>Genome structure and metabolic features in the red seaweed Chondrus crispus shed light on evolution of the Archaeplastida.</title>
        <authorList>
            <person name="Collen J."/>
            <person name="Porcel B."/>
            <person name="Carre W."/>
            <person name="Ball S.G."/>
            <person name="Chaparro C."/>
            <person name="Tonon T."/>
            <person name="Barbeyron T."/>
            <person name="Michel G."/>
            <person name="Noel B."/>
            <person name="Valentin K."/>
            <person name="Elias M."/>
            <person name="Artiguenave F."/>
            <person name="Arun A."/>
            <person name="Aury J.M."/>
            <person name="Barbosa-Neto J.F."/>
            <person name="Bothwell J.H."/>
            <person name="Bouget F.Y."/>
            <person name="Brillet L."/>
            <person name="Cabello-Hurtado F."/>
            <person name="Capella-Gutierrez S."/>
            <person name="Charrier B."/>
            <person name="Cladiere L."/>
            <person name="Cock J.M."/>
            <person name="Coelho S.M."/>
            <person name="Colleoni C."/>
            <person name="Czjzek M."/>
            <person name="Da Silva C."/>
            <person name="Delage L."/>
            <person name="Denoeud F."/>
            <person name="Deschamps P."/>
            <person name="Dittami S.M."/>
            <person name="Gabaldon T."/>
            <person name="Gachon C.M."/>
            <person name="Groisillier A."/>
            <person name="Herve C."/>
            <person name="Jabbari K."/>
            <person name="Katinka M."/>
            <person name="Kloareg B."/>
            <person name="Kowalczyk N."/>
            <person name="Labadie K."/>
            <person name="Leblanc C."/>
            <person name="Lopez P.J."/>
            <person name="McLachlan D.H."/>
            <person name="Meslet-Cladiere L."/>
            <person name="Moustafa A."/>
            <person name="Nehr Z."/>
            <person name="Nyvall Collen P."/>
            <person name="Panaud O."/>
            <person name="Partensky F."/>
            <person name="Poulain J."/>
            <person name="Rensing S.A."/>
            <person name="Rousvoal S."/>
            <person name="Samson G."/>
            <person name="Symeonidi A."/>
            <person name="Weissenbach J."/>
            <person name="Zambounis A."/>
            <person name="Wincker P."/>
            <person name="Boyen C."/>
        </authorList>
    </citation>
    <scope>NUCLEOTIDE SEQUENCE [LARGE SCALE GENOMIC DNA]</scope>
    <source>
        <strain evidence="2">cv. Stackhouse</strain>
    </source>
</reference>
<dbReference type="EMBL" id="HG002251">
    <property type="protein sequence ID" value="CDF40816.1"/>
    <property type="molecule type" value="Genomic_DNA"/>
</dbReference>
<dbReference type="GeneID" id="17318827"/>
<sequence length="63" mass="7025">MIVSTAAFAHGGKVARTPAQHSVFEGREAAYQAGQFGMPLSFPKESPQNFWRKADFLVRSKRK</sequence>
<organism evidence="1 2">
    <name type="scientific">Chondrus crispus</name>
    <name type="common">Carrageen Irish moss</name>
    <name type="synonym">Polymorpha crispa</name>
    <dbReference type="NCBI Taxonomy" id="2769"/>
    <lineage>
        <taxon>Eukaryota</taxon>
        <taxon>Rhodophyta</taxon>
        <taxon>Florideophyceae</taxon>
        <taxon>Rhodymeniophycidae</taxon>
        <taxon>Gigartinales</taxon>
        <taxon>Gigartinaceae</taxon>
        <taxon>Chondrus</taxon>
    </lineage>
</organism>
<dbReference type="KEGG" id="ccp:CHC_T00007451001"/>
<gene>
    <name evidence="1" type="ORF">CHC_T00007451001</name>
</gene>
<evidence type="ECO:0000313" key="1">
    <source>
        <dbReference type="EMBL" id="CDF40816.1"/>
    </source>
</evidence>